<dbReference type="Proteomes" id="UP000274131">
    <property type="component" value="Unassembled WGS sequence"/>
</dbReference>
<dbReference type="CDD" id="cd01268">
    <property type="entry name" value="PTB_Numb"/>
    <property type="match status" value="1"/>
</dbReference>
<dbReference type="InterPro" id="IPR016698">
    <property type="entry name" value="Numb/numb-like"/>
</dbReference>
<evidence type="ECO:0000313" key="6">
    <source>
        <dbReference type="Proteomes" id="UP000274131"/>
    </source>
</evidence>
<dbReference type="InterPro" id="IPR006020">
    <property type="entry name" value="PTB/PI_dom"/>
</dbReference>
<keyword evidence="1" id="KW-0217">Developmental protein</keyword>
<feature type="domain" description="PID" evidence="4">
    <location>
        <begin position="62"/>
        <end position="203"/>
    </location>
</feature>
<evidence type="ECO:0000313" key="5">
    <source>
        <dbReference type="EMBL" id="VDD94609.1"/>
    </source>
</evidence>
<dbReference type="SMART" id="SM00462">
    <property type="entry name" value="PTB"/>
    <property type="match status" value="1"/>
</dbReference>
<evidence type="ECO:0000256" key="3">
    <source>
        <dbReference type="SAM" id="MobiDB-lite"/>
    </source>
</evidence>
<dbReference type="PROSITE" id="PS01179">
    <property type="entry name" value="PID"/>
    <property type="match status" value="1"/>
</dbReference>
<reference evidence="7" key="1">
    <citation type="submission" date="2017-02" db="UniProtKB">
        <authorList>
            <consortium name="WormBaseParasite"/>
        </authorList>
    </citation>
    <scope>IDENTIFICATION</scope>
</reference>
<reference evidence="5 6" key="2">
    <citation type="submission" date="2018-10" db="EMBL/GenBank/DDBJ databases">
        <authorList>
            <consortium name="Pathogen Informatics"/>
        </authorList>
    </citation>
    <scope>NUCLEOTIDE SEQUENCE [LARGE SCALE GENOMIC DNA]</scope>
</reference>
<organism evidence="7">
    <name type="scientific">Enterobius vermicularis</name>
    <name type="common">Human pinworm</name>
    <dbReference type="NCBI Taxonomy" id="51028"/>
    <lineage>
        <taxon>Eukaryota</taxon>
        <taxon>Metazoa</taxon>
        <taxon>Ecdysozoa</taxon>
        <taxon>Nematoda</taxon>
        <taxon>Chromadorea</taxon>
        <taxon>Rhabditida</taxon>
        <taxon>Spirurina</taxon>
        <taxon>Oxyuridomorpha</taxon>
        <taxon>Oxyuroidea</taxon>
        <taxon>Oxyuridae</taxon>
        <taxon>Enterobius</taxon>
    </lineage>
</organism>
<feature type="region of interest" description="Disordered" evidence="3">
    <location>
        <begin position="1"/>
        <end position="44"/>
    </location>
</feature>
<evidence type="ECO:0000256" key="2">
    <source>
        <dbReference type="ARBA" id="ARBA00022553"/>
    </source>
</evidence>
<gene>
    <name evidence="5" type="ORF">EVEC_LOCUS9360</name>
</gene>
<feature type="compositionally biased region" description="Polar residues" evidence="3">
    <location>
        <begin position="26"/>
        <end position="35"/>
    </location>
</feature>
<dbReference type="EMBL" id="UXUI01009989">
    <property type="protein sequence ID" value="VDD94609.1"/>
    <property type="molecule type" value="Genomic_DNA"/>
</dbReference>
<accession>A0A0N4VGR4</accession>
<keyword evidence="2" id="KW-0597">Phosphoprotein</keyword>
<name>A0A0N4VGR4_ENTVE</name>
<dbReference type="InterPro" id="IPR011993">
    <property type="entry name" value="PH-like_dom_sf"/>
</dbReference>
<feature type="compositionally biased region" description="Basic and acidic residues" evidence="3">
    <location>
        <begin position="1"/>
        <end position="13"/>
    </location>
</feature>
<dbReference type="STRING" id="51028.A0A0N4VGR4"/>
<proteinExistence type="predicted"/>
<dbReference type="Pfam" id="PF00640">
    <property type="entry name" value="PID"/>
    <property type="match status" value="1"/>
</dbReference>
<evidence type="ECO:0000256" key="1">
    <source>
        <dbReference type="ARBA" id="ARBA00022473"/>
    </source>
</evidence>
<dbReference type="OrthoDB" id="10070446at2759"/>
<dbReference type="PANTHER" id="PTHR47368">
    <property type="entry name" value="NUMB"/>
    <property type="match status" value="1"/>
</dbReference>
<dbReference type="WBParaSite" id="EVEC_0000999601-mRNA-1">
    <property type="protein sequence ID" value="EVEC_0000999601-mRNA-1"/>
    <property type="gene ID" value="EVEC_0000999601"/>
</dbReference>
<evidence type="ECO:0000313" key="7">
    <source>
        <dbReference type="WBParaSite" id="EVEC_0000999601-mRNA-1"/>
    </source>
</evidence>
<keyword evidence="6" id="KW-1185">Reference proteome</keyword>
<dbReference type="GO" id="GO:0005737">
    <property type="term" value="C:cytoplasm"/>
    <property type="evidence" value="ECO:0007669"/>
    <property type="project" value="TreeGrafter"/>
</dbReference>
<dbReference type="PANTHER" id="PTHR47368:SF2">
    <property type="entry name" value="PID DOMAIN-CONTAINING PROTEIN"/>
    <property type="match status" value="1"/>
</dbReference>
<sequence length="366" mass="40623">MERIRRSIRESFRRRPKERNHRTGSLVESSSLAQPGSSGVSGSGAKAELWLPDEAAVREGTCSFNVKYLGGIEVFESRGMQVCEGALKRLRASRRHPVKAVLHVSGDGLRVVDQENNRGLIVDQTIEKVSFCAPDRNHDKGFAYICRDGSSRRWMCHGFLATKESVSFLSIVATIEGERLSHAVGCAFAICLEKKKKRDEEATLAAQEAADLFPPSSGSRASTSLGFTLKAIPACASSPKYDSSFAELPEHGGNFERRNQGYSSFRRQLSITDRLRDPQTAILQERPPASVVASTLHITPKPRPAANPLLFERQHNQSQFVNNYKGSNEPIPEMDEDGTYTEKAVMVRFPTSMASKFESNDTLRMR</sequence>
<dbReference type="FunFam" id="2.30.29.30:FF:000486">
    <property type="entry name" value="Numb-related protein 1"/>
    <property type="match status" value="1"/>
</dbReference>
<dbReference type="SUPFAM" id="SSF50729">
    <property type="entry name" value="PH domain-like"/>
    <property type="match status" value="1"/>
</dbReference>
<dbReference type="Gene3D" id="2.30.29.30">
    <property type="entry name" value="Pleckstrin-homology domain (PH domain)/Phosphotyrosine-binding domain (PTB)"/>
    <property type="match status" value="1"/>
</dbReference>
<dbReference type="AlphaFoldDB" id="A0A0N4VGR4"/>
<protein>
    <submittedName>
        <fullName evidence="7">PID domain-containing protein</fullName>
    </submittedName>
</protein>
<evidence type="ECO:0000259" key="4">
    <source>
        <dbReference type="PROSITE" id="PS01179"/>
    </source>
</evidence>